<dbReference type="EMBL" id="VOHS01000010">
    <property type="protein sequence ID" value="TWW00097.1"/>
    <property type="molecule type" value="Genomic_DNA"/>
</dbReference>
<sequence>MLDHNATVPGALEKARPLVLQRLLSGASMEADIMYLQSIAHELDVNKDTLSAEKLATIKSNIKNPFLLSDIYALENSIKENIRTAKTQKGYTYIS</sequence>
<protein>
    <submittedName>
        <fullName evidence="1">Uncharacterized protein</fullName>
    </submittedName>
</protein>
<dbReference type="RefSeq" id="WP_146305363.1">
    <property type="nucleotide sequence ID" value="NZ_VOHS01000010.1"/>
</dbReference>
<comment type="caution">
    <text evidence="1">The sequence shown here is derived from an EMBL/GenBank/DDBJ whole genome shotgun (WGS) entry which is preliminary data.</text>
</comment>
<evidence type="ECO:0000313" key="2">
    <source>
        <dbReference type="Proteomes" id="UP000318815"/>
    </source>
</evidence>
<organism evidence="1 2">
    <name type="scientific">Chitinophaga pinensis</name>
    <dbReference type="NCBI Taxonomy" id="79329"/>
    <lineage>
        <taxon>Bacteria</taxon>
        <taxon>Pseudomonadati</taxon>
        <taxon>Bacteroidota</taxon>
        <taxon>Chitinophagia</taxon>
        <taxon>Chitinophagales</taxon>
        <taxon>Chitinophagaceae</taxon>
        <taxon>Chitinophaga</taxon>
    </lineage>
</organism>
<keyword evidence="2" id="KW-1185">Reference proteome</keyword>
<evidence type="ECO:0000313" key="1">
    <source>
        <dbReference type="EMBL" id="TWW00097.1"/>
    </source>
</evidence>
<dbReference type="Proteomes" id="UP000318815">
    <property type="component" value="Unassembled WGS sequence"/>
</dbReference>
<accession>A0A5C6LU40</accession>
<name>A0A5C6LU40_9BACT</name>
<reference evidence="1 2" key="1">
    <citation type="submission" date="2019-08" db="EMBL/GenBank/DDBJ databases">
        <title>Whole genome sequencing of chitin degrading bacteria Chitinophaga pinensis YS16.</title>
        <authorList>
            <person name="Singh R.P."/>
            <person name="Manchanda G."/>
            <person name="Maurya I.K."/>
            <person name="Joshi N.K."/>
            <person name="Srivastava A.K."/>
        </authorList>
    </citation>
    <scope>NUCLEOTIDE SEQUENCE [LARGE SCALE GENOMIC DNA]</scope>
    <source>
        <strain evidence="1 2">YS-16</strain>
    </source>
</reference>
<dbReference type="AlphaFoldDB" id="A0A5C6LU40"/>
<proteinExistence type="predicted"/>
<gene>
    <name evidence="1" type="ORF">FEF09_12155</name>
</gene>